<feature type="domain" description="ABC transmembrane type-1" evidence="8">
    <location>
        <begin position="96"/>
        <end position="254"/>
    </location>
</feature>
<keyword evidence="2" id="KW-0813">Transport</keyword>
<dbReference type="Pfam" id="PF00528">
    <property type="entry name" value="BPD_transp_1"/>
    <property type="match status" value="1"/>
</dbReference>
<proteinExistence type="predicted"/>
<feature type="non-terminal residue" evidence="9">
    <location>
        <position position="254"/>
    </location>
</feature>
<gene>
    <name evidence="9" type="ORF">METZ01_LOCUS65738</name>
</gene>
<comment type="subcellular location">
    <subcellularLocation>
        <location evidence="1">Cell membrane</location>
        <topology evidence="1">Multi-pass membrane protein</topology>
    </subcellularLocation>
</comment>
<dbReference type="Pfam" id="PF19300">
    <property type="entry name" value="BPD_transp_1_N"/>
    <property type="match status" value="1"/>
</dbReference>
<evidence type="ECO:0000313" key="9">
    <source>
        <dbReference type="EMBL" id="SVA12884.1"/>
    </source>
</evidence>
<feature type="transmembrane region" description="Helical" evidence="7">
    <location>
        <begin position="198"/>
        <end position="221"/>
    </location>
</feature>
<sequence>MTTRYLLNRLLLALPTLFGVVTVVFILLRVVPGDPIAMMTGPGATPEDIQHLRAHYGLDRSLSAQFVIYLGQLAMGDLGTSISLRQDVGELILGRLPVTLELTVFAMLIAIGCGVCLAIVGSYWRSRWPEAIIDSVIGIIVAIPDFLWALAFILILGVVIPVMPIFGRLDLALEYQSYTEFYLIESALRGRFDVTGSVLWHMILPGVALALPLMAVGARVLKSSLNVEMTQDYAALAHTKGFSRLQVILKEALR</sequence>
<keyword evidence="6 7" id="KW-0472">Membrane</keyword>
<dbReference type="PANTHER" id="PTHR43163:SF6">
    <property type="entry name" value="DIPEPTIDE TRANSPORT SYSTEM PERMEASE PROTEIN DPPB-RELATED"/>
    <property type="match status" value="1"/>
</dbReference>
<accession>A0A381TAZ0</accession>
<dbReference type="InterPro" id="IPR045621">
    <property type="entry name" value="BPD_transp_1_N"/>
</dbReference>
<evidence type="ECO:0000256" key="5">
    <source>
        <dbReference type="ARBA" id="ARBA00022989"/>
    </source>
</evidence>
<dbReference type="PANTHER" id="PTHR43163">
    <property type="entry name" value="DIPEPTIDE TRANSPORT SYSTEM PERMEASE PROTEIN DPPB-RELATED"/>
    <property type="match status" value="1"/>
</dbReference>
<organism evidence="9">
    <name type="scientific">marine metagenome</name>
    <dbReference type="NCBI Taxonomy" id="408172"/>
    <lineage>
        <taxon>unclassified sequences</taxon>
        <taxon>metagenomes</taxon>
        <taxon>ecological metagenomes</taxon>
    </lineage>
</organism>
<dbReference type="AlphaFoldDB" id="A0A381TAZ0"/>
<evidence type="ECO:0000256" key="3">
    <source>
        <dbReference type="ARBA" id="ARBA00022475"/>
    </source>
</evidence>
<dbReference type="InterPro" id="IPR000515">
    <property type="entry name" value="MetI-like"/>
</dbReference>
<dbReference type="GO" id="GO:0055085">
    <property type="term" value="P:transmembrane transport"/>
    <property type="evidence" value="ECO:0007669"/>
    <property type="project" value="InterPro"/>
</dbReference>
<dbReference type="EMBL" id="UINC01004241">
    <property type="protein sequence ID" value="SVA12884.1"/>
    <property type="molecule type" value="Genomic_DNA"/>
</dbReference>
<keyword evidence="5 7" id="KW-1133">Transmembrane helix</keyword>
<feature type="transmembrane region" description="Helical" evidence="7">
    <location>
        <begin position="102"/>
        <end position="124"/>
    </location>
</feature>
<dbReference type="SUPFAM" id="SSF161098">
    <property type="entry name" value="MetI-like"/>
    <property type="match status" value="1"/>
</dbReference>
<feature type="transmembrane region" description="Helical" evidence="7">
    <location>
        <begin position="136"/>
        <end position="160"/>
    </location>
</feature>
<dbReference type="GO" id="GO:0005886">
    <property type="term" value="C:plasma membrane"/>
    <property type="evidence" value="ECO:0007669"/>
    <property type="project" value="UniProtKB-SubCell"/>
</dbReference>
<dbReference type="CDD" id="cd06261">
    <property type="entry name" value="TM_PBP2"/>
    <property type="match status" value="1"/>
</dbReference>
<protein>
    <recommendedName>
        <fullName evidence="8">ABC transmembrane type-1 domain-containing protein</fullName>
    </recommendedName>
</protein>
<evidence type="ECO:0000256" key="1">
    <source>
        <dbReference type="ARBA" id="ARBA00004651"/>
    </source>
</evidence>
<evidence type="ECO:0000259" key="8">
    <source>
        <dbReference type="PROSITE" id="PS50928"/>
    </source>
</evidence>
<feature type="non-terminal residue" evidence="9">
    <location>
        <position position="1"/>
    </location>
</feature>
<evidence type="ECO:0000256" key="2">
    <source>
        <dbReference type="ARBA" id="ARBA00022448"/>
    </source>
</evidence>
<dbReference type="Gene3D" id="1.10.3720.10">
    <property type="entry name" value="MetI-like"/>
    <property type="match status" value="1"/>
</dbReference>
<keyword evidence="3" id="KW-1003">Cell membrane</keyword>
<evidence type="ECO:0000256" key="6">
    <source>
        <dbReference type="ARBA" id="ARBA00023136"/>
    </source>
</evidence>
<reference evidence="9" key="1">
    <citation type="submission" date="2018-05" db="EMBL/GenBank/DDBJ databases">
        <authorList>
            <person name="Lanie J.A."/>
            <person name="Ng W.-L."/>
            <person name="Kazmierczak K.M."/>
            <person name="Andrzejewski T.M."/>
            <person name="Davidsen T.M."/>
            <person name="Wayne K.J."/>
            <person name="Tettelin H."/>
            <person name="Glass J.I."/>
            <person name="Rusch D."/>
            <person name="Podicherti R."/>
            <person name="Tsui H.-C.T."/>
            <person name="Winkler M.E."/>
        </authorList>
    </citation>
    <scope>NUCLEOTIDE SEQUENCE</scope>
</reference>
<evidence type="ECO:0000256" key="7">
    <source>
        <dbReference type="SAM" id="Phobius"/>
    </source>
</evidence>
<name>A0A381TAZ0_9ZZZZ</name>
<keyword evidence="4 7" id="KW-0812">Transmembrane</keyword>
<evidence type="ECO:0000256" key="4">
    <source>
        <dbReference type="ARBA" id="ARBA00022692"/>
    </source>
</evidence>
<dbReference type="PROSITE" id="PS50928">
    <property type="entry name" value="ABC_TM1"/>
    <property type="match status" value="1"/>
</dbReference>
<dbReference type="InterPro" id="IPR035906">
    <property type="entry name" value="MetI-like_sf"/>
</dbReference>